<dbReference type="AlphaFoldDB" id="A0A845RDG3"/>
<evidence type="ECO:0000256" key="8">
    <source>
        <dbReference type="ARBA" id="ARBA00033408"/>
    </source>
</evidence>
<evidence type="ECO:0000259" key="10">
    <source>
        <dbReference type="Pfam" id="PF02463"/>
    </source>
</evidence>
<proteinExistence type="inferred from homology"/>
<dbReference type="EMBL" id="QXWZ01000003">
    <property type="protein sequence ID" value="NBI77854.1"/>
    <property type="molecule type" value="Genomic_DNA"/>
</dbReference>
<accession>A0A845RDG3</accession>
<evidence type="ECO:0000256" key="2">
    <source>
        <dbReference type="ARBA" id="ARBA00009441"/>
    </source>
</evidence>
<evidence type="ECO:0000313" key="11">
    <source>
        <dbReference type="EMBL" id="NBI77854.1"/>
    </source>
</evidence>
<keyword evidence="7 9" id="KW-0234">DNA repair</keyword>
<keyword evidence="5 9" id="KW-0227">DNA damage</keyword>
<dbReference type="GO" id="GO:0006310">
    <property type="term" value="P:DNA recombination"/>
    <property type="evidence" value="ECO:0007669"/>
    <property type="project" value="InterPro"/>
</dbReference>
<gene>
    <name evidence="11" type="primary">recN</name>
    <name evidence="11" type="ORF">D3Z39_03010</name>
</gene>
<evidence type="ECO:0000256" key="3">
    <source>
        <dbReference type="ARBA" id="ARBA00021315"/>
    </source>
</evidence>
<dbReference type="FunFam" id="3.40.50.300:FF:000319">
    <property type="entry name" value="DNA repair protein RecN"/>
    <property type="match status" value="1"/>
</dbReference>
<dbReference type="Gene3D" id="3.40.50.300">
    <property type="entry name" value="P-loop containing nucleotide triphosphate hydrolases"/>
    <property type="match status" value="2"/>
</dbReference>
<dbReference type="Pfam" id="PF02463">
    <property type="entry name" value="SMC_N"/>
    <property type="match status" value="1"/>
</dbReference>
<dbReference type="GO" id="GO:0005524">
    <property type="term" value="F:ATP binding"/>
    <property type="evidence" value="ECO:0007669"/>
    <property type="project" value="UniProtKB-KW"/>
</dbReference>
<name>A0A845RDG3_9FIRM</name>
<dbReference type="Proteomes" id="UP000446348">
    <property type="component" value="Unassembled WGS sequence"/>
</dbReference>
<comment type="caution">
    <text evidence="11">The sequence shown here is derived from an EMBL/GenBank/DDBJ whole genome shotgun (WGS) entry which is preliminary data.</text>
</comment>
<organism evidence="11 12">
    <name type="scientific">Anaerotruncus colihominis</name>
    <dbReference type="NCBI Taxonomy" id="169435"/>
    <lineage>
        <taxon>Bacteria</taxon>
        <taxon>Bacillati</taxon>
        <taxon>Bacillota</taxon>
        <taxon>Clostridia</taxon>
        <taxon>Eubacteriales</taxon>
        <taxon>Oscillospiraceae</taxon>
        <taxon>Anaerotruncus</taxon>
    </lineage>
</organism>
<evidence type="ECO:0000256" key="4">
    <source>
        <dbReference type="ARBA" id="ARBA00022741"/>
    </source>
</evidence>
<dbReference type="SUPFAM" id="SSF52540">
    <property type="entry name" value="P-loop containing nucleoside triphosphate hydrolases"/>
    <property type="match status" value="2"/>
</dbReference>
<evidence type="ECO:0000256" key="9">
    <source>
        <dbReference type="PIRNR" id="PIRNR003128"/>
    </source>
</evidence>
<evidence type="ECO:0000256" key="6">
    <source>
        <dbReference type="ARBA" id="ARBA00022840"/>
    </source>
</evidence>
<dbReference type="PANTHER" id="PTHR11059">
    <property type="entry name" value="DNA REPAIR PROTEIN RECN"/>
    <property type="match status" value="1"/>
</dbReference>
<evidence type="ECO:0000256" key="5">
    <source>
        <dbReference type="ARBA" id="ARBA00022763"/>
    </source>
</evidence>
<keyword evidence="6" id="KW-0067">ATP-binding</keyword>
<evidence type="ECO:0000313" key="12">
    <source>
        <dbReference type="Proteomes" id="UP000446348"/>
    </source>
</evidence>
<evidence type="ECO:0000256" key="1">
    <source>
        <dbReference type="ARBA" id="ARBA00003618"/>
    </source>
</evidence>
<comment type="similarity">
    <text evidence="2 9">Belongs to the RecN family.</text>
</comment>
<dbReference type="PANTHER" id="PTHR11059:SF0">
    <property type="entry name" value="DNA REPAIR PROTEIN RECN"/>
    <property type="match status" value="1"/>
</dbReference>
<dbReference type="GO" id="GO:0043590">
    <property type="term" value="C:bacterial nucleoid"/>
    <property type="evidence" value="ECO:0007669"/>
    <property type="project" value="TreeGrafter"/>
</dbReference>
<dbReference type="PIRSF" id="PIRSF003128">
    <property type="entry name" value="RecN"/>
    <property type="match status" value="1"/>
</dbReference>
<keyword evidence="4" id="KW-0547">Nucleotide-binding</keyword>
<evidence type="ECO:0000256" key="7">
    <source>
        <dbReference type="ARBA" id="ARBA00023204"/>
    </source>
</evidence>
<dbReference type="InterPro" id="IPR004604">
    <property type="entry name" value="DNA_recomb/repair_RecN"/>
</dbReference>
<dbReference type="InterPro" id="IPR003395">
    <property type="entry name" value="RecF/RecN/SMC_N"/>
</dbReference>
<sequence>MPAVGGRRTMLSQLYIKNVAVISEATIDFSQGLNVFTGETGAGKTILISAINAVLGERASKDMIRTGESNAVISALFTEISAAAAAALTEAGYAPDDDTVLIMRELSADGKSSCRINGRPATLSILKAVSAHLINVHGQHDNQQLLSPGKHLGFIDGFGALDSLLGQYREVYQRYTDVKRELNEIDTDEAEKARRIDLLTYQVSEIDDADLQPGEEEELSAQRKLLRNSLHVTQALGESVGLLDGGDESAGLTGLFGLLAENMEQAARYMDAAKPVAERLTDLSYELEGISGDIRDLLEGLDCDPARLDDVEKRLDTIFSLKKKYGADIDEILSYRDRAAEELERMETSDTHAQALQEQMIELKAAAKEAAAKLTAARLDAAERFTAAVQAELAFLDMPSVTLSVRCADKPLSADGADDVELFISTNVGEEAKSLAKIASGGELARIMLSIKNVLADRDAVGTLIFDEVDTGVSGRAAQKIGQKLAQVAVRRQVIVVTHLAQVAAFAQTHLLIAKTARDNRTFTSITPLDDDARTHELARIIGGELVSEIALQHAHEMLESAKSAK</sequence>
<protein>
    <recommendedName>
        <fullName evidence="3 9">DNA repair protein RecN</fullName>
    </recommendedName>
    <alternativeName>
        <fullName evidence="8 9">Recombination protein N</fullName>
    </alternativeName>
</protein>
<dbReference type="InterPro" id="IPR027417">
    <property type="entry name" value="P-loop_NTPase"/>
</dbReference>
<reference evidence="11 12" key="1">
    <citation type="submission" date="2018-08" db="EMBL/GenBank/DDBJ databases">
        <title>Murine metabolic-syndrome-specific gut microbial biobank.</title>
        <authorList>
            <person name="Liu C."/>
        </authorList>
    </citation>
    <scope>NUCLEOTIDE SEQUENCE [LARGE SCALE GENOMIC DNA]</scope>
    <source>
        <strain evidence="11 12">X69</strain>
    </source>
</reference>
<feature type="domain" description="RecF/RecN/SMC N-terminal" evidence="10">
    <location>
        <begin position="11"/>
        <end position="515"/>
    </location>
</feature>
<dbReference type="NCBIfam" id="TIGR00634">
    <property type="entry name" value="recN"/>
    <property type="match status" value="1"/>
</dbReference>
<comment type="function">
    <text evidence="1 9">May be involved in recombinational repair of damaged DNA.</text>
</comment>
<dbReference type="GO" id="GO:0009432">
    <property type="term" value="P:SOS response"/>
    <property type="evidence" value="ECO:0007669"/>
    <property type="project" value="TreeGrafter"/>
</dbReference>
<dbReference type="CDD" id="cd03241">
    <property type="entry name" value="ABC_RecN"/>
    <property type="match status" value="2"/>
</dbReference>
<dbReference type="GO" id="GO:0006281">
    <property type="term" value="P:DNA repair"/>
    <property type="evidence" value="ECO:0007669"/>
    <property type="project" value="UniProtKB-KW"/>
</dbReference>
<dbReference type="FunFam" id="3.40.50.300:FF:000356">
    <property type="entry name" value="DNA repair protein RecN"/>
    <property type="match status" value="1"/>
</dbReference>